<evidence type="ECO:0000256" key="2">
    <source>
        <dbReference type="ARBA" id="ARBA00023276"/>
    </source>
</evidence>
<sequence length="333" mass="36408">MKKLVAASILTMAHVAVAESSDQISAQSALMVAHPEQTLFTDITDNGDALIAVGKHGTIIIKQEGQNWTQAEVPIQSLLTSVTFKGKDIGWACGHDASIIKTTDGGKTWALKQYLPTLEKPCLDIEFIDQQHGFAVGAYGMFFETTDGGESWTKRFISEFVHPDDVDYLADLKEQDPAAYEQETAFILPHFNRLLIAEGMMYLAGEMGLVAQSDDLGKTWQKFEPFYRGSFFAVDQTSDKQLIVAGLRGNAFIGNAQQVVQLDTQKTATINSIAHKDNVTYMFANSGVIFTLKAGKLTSKQLKTGHSILAGVVKKNQLILATEQGIAEVEVNN</sequence>
<feature type="signal peptide" evidence="3">
    <location>
        <begin position="1"/>
        <end position="18"/>
    </location>
</feature>
<dbReference type="InterPro" id="IPR015943">
    <property type="entry name" value="WD40/YVTN_repeat-like_dom_sf"/>
</dbReference>
<feature type="domain" description="Photosynthesis system II assembly factor Ycf48/Hcf136-like" evidence="4">
    <location>
        <begin position="64"/>
        <end position="113"/>
    </location>
</feature>
<protein>
    <submittedName>
        <fullName evidence="5">YCF48-related protein</fullName>
    </submittedName>
</protein>
<evidence type="ECO:0000256" key="3">
    <source>
        <dbReference type="SAM" id="SignalP"/>
    </source>
</evidence>
<organism evidence="5 6">
    <name type="scientific">Pseudoalteromonas maricaloris</name>
    <dbReference type="NCBI Taxonomy" id="184924"/>
    <lineage>
        <taxon>Bacteria</taxon>
        <taxon>Pseudomonadati</taxon>
        <taxon>Pseudomonadota</taxon>
        <taxon>Gammaproteobacteria</taxon>
        <taxon>Alteromonadales</taxon>
        <taxon>Pseudoalteromonadaceae</taxon>
        <taxon>Pseudoalteromonas</taxon>
    </lineage>
</organism>
<dbReference type="PANTHER" id="PTHR47199:SF2">
    <property type="entry name" value="PHOTOSYSTEM II STABILITY_ASSEMBLY FACTOR HCF136, CHLOROPLASTIC"/>
    <property type="match status" value="1"/>
</dbReference>
<dbReference type="EMBL" id="CP137578">
    <property type="protein sequence ID" value="WOX30489.1"/>
    <property type="molecule type" value="Genomic_DNA"/>
</dbReference>
<gene>
    <name evidence="5" type="ORF">R5H13_08560</name>
</gene>
<dbReference type="RefSeq" id="WP_233525248.1">
    <property type="nucleotide sequence ID" value="NZ_CBCSDF010000001.1"/>
</dbReference>
<dbReference type="SUPFAM" id="SSF50939">
    <property type="entry name" value="Sialidases"/>
    <property type="match status" value="1"/>
</dbReference>
<feature type="domain" description="Photosynthesis system II assembly factor Ycf48/Hcf136-like" evidence="4">
    <location>
        <begin position="118"/>
        <end position="158"/>
    </location>
</feature>
<keyword evidence="6" id="KW-1185">Reference proteome</keyword>
<keyword evidence="1" id="KW-0602">Photosynthesis</keyword>
<proteinExistence type="predicted"/>
<reference evidence="5 6" key="1">
    <citation type="submission" date="2023-10" db="EMBL/GenBank/DDBJ databases">
        <title>To unveil natural product biosynthetic capacity in Pseudoalteromonas.</title>
        <authorList>
            <person name="Wang J."/>
        </authorList>
    </citation>
    <scope>NUCLEOTIDE SEQUENCE [LARGE SCALE GENOMIC DNA]</scope>
    <source>
        <strain evidence="5 6">DSM 15914</strain>
    </source>
</reference>
<dbReference type="InterPro" id="IPR028203">
    <property type="entry name" value="PSII_CF48-like_dom"/>
</dbReference>
<dbReference type="Gene3D" id="2.130.10.10">
    <property type="entry name" value="YVTN repeat-like/Quinoprotein amine dehydrogenase"/>
    <property type="match status" value="1"/>
</dbReference>
<dbReference type="PANTHER" id="PTHR47199">
    <property type="entry name" value="PHOTOSYSTEM II STABILITY/ASSEMBLY FACTOR HCF136, CHLOROPLASTIC"/>
    <property type="match status" value="1"/>
</dbReference>
<dbReference type="Pfam" id="PF14870">
    <property type="entry name" value="PSII_BNR"/>
    <property type="match status" value="2"/>
</dbReference>
<evidence type="ECO:0000313" key="5">
    <source>
        <dbReference type="EMBL" id="WOX30489.1"/>
    </source>
</evidence>
<evidence type="ECO:0000259" key="4">
    <source>
        <dbReference type="Pfam" id="PF14870"/>
    </source>
</evidence>
<keyword evidence="2" id="KW-0604">Photosystem II</keyword>
<evidence type="ECO:0000256" key="1">
    <source>
        <dbReference type="ARBA" id="ARBA00022531"/>
    </source>
</evidence>
<dbReference type="Proteomes" id="UP001304419">
    <property type="component" value="Chromosome 1"/>
</dbReference>
<keyword evidence="3" id="KW-0732">Signal</keyword>
<name>A0ABZ0MGG6_9GAMM</name>
<evidence type="ECO:0000313" key="6">
    <source>
        <dbReference type="Proteomes" id="UP001304419"/>
    </source>
</evidence>
<feature type="chain" id="PRO_5046645226" evidence="3">
    <location>
        <begin position="19"/>
        <end position="333"/>
    </location>
</feature>
<accession>A0ABZ0MGG6</accession>
<dbReference type="InterPro" id="IPR036278">
    <property type="entry name" value="Sialidase_sf"/>
</dbReference>